<dbReference type="RefSeq" id="WP_004359499.1">
    <property type="nucleotide sequence ID" value="NZ_CP054010.1"/>
</dbReference>
<sequence length="166" mass="19763">MKLNECDIDIQREELETINKPDSFKNKIHTDDVLISKNLPIVIKYDYIDLGKTDYHFHQDFTLRDTQAYFSKMKEISSNTINNLEKIAKEHHFYPSPFTGKVRENILKIMPNVDESIIIYHFGLYECDSREARRETGERSPRIYFVLGNYGFIYILFFDPFHELNP</sequence>
<accession>A0A7D4FX65</accession>
<feature type="transmembrane region" description="Helical" evidence="1">
    <location>
        <begin position="143"/>
        <end position="161"/>
    </location>
</feature>
<evidence type="ECO:0000313" key="2">
    <source>
        <dbReference type="EMBL" id="QKH87687.1"/>
    </source>
</evidence>
<name>A0A7D4FX65_9BACT</name>
<dbReference type="Proteomes" id="UP000500843">
    <property type="component" value="Chromosome 1"/>
</dbReference>
<evidence type="ECO:0000313" key="3">
    <source>
        <dbReference type="Proteomes" id="UP000500843"/>
    </source>
</evidence>
<dbReference type="EMBL" id="CP054010">
    <property type="protein sequence ID" value="QKH87687.1"/>
    <property type="molecule type" value="Genomic_DNA"/>
</dbReference>
<proteinExistence type="predicted"/>
<gene>
    <name evidence="2" type="ORF">FIU21_01430</name>
</gene>
<reference evidence="2 3" key="1">
    <citation type="submission" date="2020-05" db="EMBL/GenBank/DDBJ databases">
        <title>FDA dAtabase for Regulatory Grade micrObial Sequences (FDA-ARGOS): Supporting development and validation of Infectious Disease Dx tests.</title>
        <authorList>
            <person name="Moreno J."/>
            <person name="Tallon L."/>
            <person name="Sadzewicz L."/>
            <person name="Zhao X."/>
            <person name="Vavikolanu K."/>
            <person name="Mehta A."/>
            <person name="Aluvathingal J."/>
            <person name="Nadendla S."/>
            <person name="Myers T."/>
            <person name="Yan Y."/>
            <person name="Sichtig H."/>
        </authorList>
    </citation>
    <scope>NUCLEOTIDE SEQUENCE [LARGE SCALE GENOMIC DNA]</scope>
    <source>
        <strain evidence="2 3">FDAARGOS_760</strain>
    </source>
</reference>
<protein>
    <submittedName>
        <fullName evidence="2">Uncharacterized protein</fullName>
    </submittedName>
</protein>
<keyword evidence="1" id="KW-0472">Membrane</keyword>
<dbReference type="AlphaFoldDB" id="A0A7D4FX65"/>
<keyword evidence="1" id="KW-1133">Transmembrane helix</keyword>
<organism evidence="2 3">
    <name type="scientific">Prevotella melaninogenica</name>
    <dbReference type="NCBI Taxonomy" id="28132"/>
    <lineage>
        <taxon>Bacteria</taxon>
        <taxon>Pseudomonadati</taxon>
        <taxon>Bacteroidota</taxon>
        <taxon>Bacteroidia</taxon>
        <taxon>Bacteroidales</taxon>
        <taxon>Prevotellaceae</taxon>
        <taxon>Prevotella</taxon>
    </lineage>
</organism>
<evidence type="ECO:0000256" key="1">
    <source>
        <dbReference type="SAM" id="Phobius"/>
    </source>
</evidence>
<keyword evidence="1" id="KW-0812">Transmembrane</keyword>